<protein>
    <submittedName>
        <fullName evidence="1">Uncharacterized protein</fullName>
    </submittedName>
</protein>
<accession>A0ABP9NII5</accession>
<evidence type="ECO:0000313" key="1">
    <source>
        <dbReference type="EMBL" id="GAA5121758.1"/>
    </source>
</evidence>
<sequence>MPYKPWSSTTAAPPPPLDKPVWIDLDAFWPPDEPITGPVADPVPGGLLKATGRVPGVLKRWARSTDGRWFGRVDYTITDAYGADVAEHVSVLVPAHALQPRG</sequence>
<proteinExistence type="predicted"/>
<dbReference type="EMBL" id="BAABJO010000010">
    <property type="protein sequence ID" value="GAA5121758.1"/>
    <property type="molecule type" value="Genomic_DNA"/>
</dbReference>
<name>A0ABP9NII5_9PSEU</name>
<gene>
    <name evidence="1" type="ORF">GCM10023320_31040</name>
</gene>
<comment type="caution">
    <text evidence="1">The sequence shown here is derived from an EMBL/GenBank/DDBJ whole genome shotgun (WGS) entry which is preliminary data.</text>
</comment>
<organism evidence="1 2">
    <name type="scientific">Pseudonocardia adelaidensis</name>
    <dbReference type="NCBI Taxonomy" id="648754"/>
    <lineage>
        <taxon>Bacteria</taxon>
        <taxon>Bacillati</taxon>
        <taxon>Actinomycetota</taxon>
        <taxon>Actinomycetes</taxon>
        <taxon>Pseudonocardiales</taxon>
        <taxon>Pseudonocardiaceae</taxon>
        <taxon>Pseudonocardia</taxon>
    </lineage>
</organism>
<evidence type="ECO:0000313" key="2">
    <source>
        <dbReference type="Proteomes" id="UP001500804"/>
    </source>
</evidence>
<reference evidence="2" key="1">
    <citation type="journal article" date="2019" name="Int. J. Syst. Evol. Microbiol.">
        <title>The Global Catalogue of Microorganisms (GCM) 10K type strain sequencing project: providing services to taxonomists for standard genome sequencing and annotation.</title>
        <authorList>
            <consortium name="The Broad Institute Genomics Platform"/>
            <consortium name="The Broad Institute Genome Sequencing Center for Infectious Disease"/>
            <person name="Wu L."/>
            <person name="Ma J."/>
        </authorList>
    </citation>
    <scope>NUCLEOTIDE SEQUENCE [LARGE SCALE GENOMIC DNA]</scope>
    <source>
        <strain evidence="2">JCM 18302</strain>
    </source>
</reference>
<keyword evidence="2" id="KW-1185">Reference proteome</keyword>
<dbReference type="Proteomes" id="UP001500804">
    <property type="component" value="Unassembled WGS sequence"/>
</dbReference>